<dbReference type="RefSeq" id="YP_009198810.1">
    <property type="nucleotide sequence ID" value="NC_028802.1"/>
</dbReference>
<dbReference type="Proteomes" id="UP000202614">
    <property type="component" value="Segment"/>
</dbReference>
<protein>
    <recommendedName>
        <fullName evidence="1">DUF7448 domain-containing protein</fullName>
    </recommendedName>
</protein>
<dbReference type="InterPro" id="IPR055871">
    <property type="entry name" value="DUF7448"/>
</dbReference>
<feature type="domain" description="DUF7448" evidence="1">
    <location>
        <begin position="9"/>
        <end position="117"/>
    </location>
</feature>
<proteinExistence type="predicted"/>
<sequence>MSYWGITKERIIGKKVLAIYMDDQRLILETDQGTVGFGVEGDCCSWSYFYDIYGADKLLSNGPVIEVNEIDLSDQNHNQDYECIQVYGYEFVTEHPIWGEQTTVVSFRNSSNGYYGGWMYDLEYPERVDVGRLQFVTGEYHDVEKASWEH</sequence>
<accession>A0A0K1LJR4</accession>
<name>A0A0K1LJR4_9CAUD</name>
<reference evidence="2 3" key="1">
    <citation type="submission" date="2015-06" db="EMBL/GenBank/DDBJ databases">
        <authorList>
            <person name="Alford R.F."/>
            <person name="Ferguson J.R."/>
            <person name="Griffin W.B."/>
            <person name="Guertin S.W."/>
            <person name="Mascioli J.B."/>
            <person name="Mishra N."/>
            <person name="Munoz M.J."/>
            <person name="Parrella L.E."/>
            <person name="Poss L.M."/>
            <person name="Ranjan D."/>
            <person name="Sack Q.V."/>
            <person name="Sentis A.J."/>
            <person name="Sopp T.K."/>
            <person name="Thomas A."/>
            <person name="Wienbar S.R."/>
            <person name="Woolford M."/>
            <person name="Forsyth K.S."/>
            <person name="Chandra V.M."/>
            <person name="Braun M.A."/>
            <person name="Jarvik J."/>
            <person name="Lopez A.J."/>
            <person name="Bradley K.W."/>
            <person name="Asai D.J."/>
            <person name="Bowman C.A."/>
            <person name="Russell D.A."/>
            <person name="Pope W.H."/>
            <person name="Jacobs-Sera D."/>
            <person name="Hendrix R.W."/>
            <person name="Hatfull G.F."/>
        </authorList>
    </citation>
    <scope>NUCLEOTIDE SEQUENCE [LARGE SCALE GENOMIC DNA]</scope>
</reference>
<evidence type="ECO:0000259" key="1">
    <source>
        <dbReference type="Pfam" id="PF24240"/>
    </source>
</evidence>
<gene>
    <name evidence="2" type="ORF">UNIONJACK_38</name>
</gene>
<keyword evidence="3" id="KW-1185">Reference proteome</keyword>
<dbReference type="Pfam" id="PF24240">
    <property type="entry name" value="DUF7448"/>
    <property type="match status" value="1"/>
</dbReference>
<evidence type="ECO:0000313" key="3">
    <source>
        <dbReference type="Proteomes" id="UP000202614"/>
    </source>
</evidence>
<dbReference type="GeneID" id="26625893"/>
<evidence type="ECO:0000313" key="2">
    <source>
        <dbReference type="EMBL" id="AKU42390.1"/>
    </source>
</evidence>
<organism evidence="2 3">
    <name type="scientific">Mycobacterium phage UnionJack</name>
    <dbReference type="NCBI Taxonomy" id="1673876"/>
    <lineage>
        <taxon>Viruses</taxon>
        <taxon>Duplodnaviria</taxon>
        <taxon>Heunggongvirae</taxon>
        <taxon>Uroviricota</taxon>
        <taxon>Caudoviricetes</taxon>
        <taxon>Benedictvirus</taxon>
        <taxon>Benedictvirus unionjack</taxon>
    </lineage>
</organism>
<dbReference type="EMBL" id="KT004677">
    <property type="protein sequence ID" value="AKU42390.1"/>
    <property type="molecule type" value="Genomic_DNA"/>
</dbReference>
<dbReference type="OrthoDB" id="13014at10239"/>
<dbReference type="KEGG" id="vg:26625893"/>